<name>A0A180GPD0_PUCT1</name>
<dbReference type="EnsemblFungi" id="PTTG_27021-t43_1">
    <property type="protein sequence ID" value="PTTG_27021-t43_1-p1"/>
    <property type="gene ID" value="PTTG_27021"/>
</dbReference>
<evidence type="ECO:0000313" key="3">
    <source>
        <dbReference type="EnsemblFungi" id="PTTG_27021-t43_1-p1"/>
    </source>
</evidence>
<dbReference type="Proteomes" id="UP000005240">
    <property type="component" value="Unassembled WGS sequence"/>
</dbReference>
<evidence type="ECO:0000256" key="1">
    <source>
        <dbReference type="SAM" id="SignalP"/>
    </source>
</evidence>
<feature type="signal peptide" evidence="1">
    <location>
        <begin position="1"/>
        <end position="22"/>
    </location>
</feature>
<reference evidence="2" key="2">
    <citation type="submission" date="2016-05" db="EMBL/GenBank/DDBJ databases">
        <title>Comparative analysis highlights variable genome content of wheat rusts and divergence of the mating loci.</title>
        <authorList>
            <person name="Cuomo C.A."/>
            <person name="Bakkeren G."/>
            <person name="Szabo L."/>
            <person name="Khalil H."/>
            <person name="Joly D."/>
            <person name="Goldberg J."/>
            <person name="Young S."/>
            <person name="Zeng Q."/>
            <person name="Fellers J."/>
        </authorList>
    </citation>
    <scope>NUCLEOTIDE SEQUENCE [LARGE SCALE GENOMIC DNA]</scope>
    <source>
        <strain evidence="2">1-1 BBBD Race 1</strain>
    </source>
</reference>
<evidence type="ECO:0000313" key="4">
    <source>
        <dbReference type="Proteomes" id="UP000005240"/>
    </source>
</evidence>
<evidence type="ECO:0000313" key="2">
    <source>
        <dbReference type="EMBL" id="OAV94259.1"/>
    </source>
</evidence>
<dbReference type="OrthoDB" id="2495210at2759"/>
<reference evidence="3" key="4">
    <citation type="submission" date="2025-05" db="UniProtKB">
        <authorList>
            <consortium name="EnsemblFungi"/>
        </authorList>
    </citation>
    <scope>IDENTIFICATION</scope>
    <source>
        <strain evidence="3">isolate 1-1 / race 1 (BBBD)</strain>
    </source>
</reference>
<feature type="chain" id="PRO_5008110133" evidence="1">
    <location>
        <begin position="23"/>
        <end position="118"/>
    </location>
</feature>
<organism evidence="2">
    <name type="scientific">Puccinia triticina (isolate 1-1 / race 1 (BBBD))</name>
    <name type="common">Brown leaf rust fungus</name>
    <dbReference type="NCBI Taxonomy" id="630390"/>
    <lineage>
        <taxon>Eukaryota</taxon>
        <taxon>Fungi</taxon>
        <taxon>Dikarya</taxon>
        <taxon>Basidiomycota</taxon>
        <taxon>Pucciniomycotina</taxon>
        <taxon>Pucciniomycetes</taxon>
        <taxon>Pucciniales</taxon>
        <taxon>Pucciniaceae</taxon>
        <taxon>Puccinia</taxon>
    </lineage>
</organism>
<reference evidence="2" key="1">
    <citation type="submission" date="2009-11" db="EMBL/GenBank/DDBJ databases">
        <authorList>
            <consortium name="The Broad Institute Genome Sequencing Platform"/>
            <person name="Ward D."/>
            <person name="Feldgarden M."/>
            <person name="Earl A."/>
            <person name="Young S.K."/>
            <person name="Zeng Q."/>
            <person name="Koehrsen M."/>
            <person name="Alvarado L."/>
            <person name="Berlin A."/>
            <person name="Bochicchio J."/>
            <person name="Borenstein D."/>
            <person name="Chapman S.B."/>
            <person name="Chen Z."/>
            <person name="Engels R."/>
            <person name="Freedman E."/>
            <person name="Gellesch M."/>
            <person name="Goldberg J."/>
            <person name="Griggs A."/>
            <person name="Gujja S."/>
            <person name="Heilman E."/>
            <person name="Heiman D."/>
            <person name="Hepburn T."/>
            <person name="Howarth C."/>
            <person name="Jen D."/>
            <person name="Larson L."/>
            <person name="Lewis B."/>
            <person name="Mehta T."/>
            <person name="Park D."/>
            <person name="Pearson M."/>
            <person name="Roberts A."/>
            <person name="Saif S."/>
            <person name="Shea T."/>
            <person name="Shenoy N."/>
            <person name="Sisk P."/>
            <person name="Stolte C."/>
            <person name="Sykes S."/>
            <person name="Thomson T."/>
            <person name="Walk T."/>
            <person name="White J."/>
            <person name="Yandava C."/>
            <person name="Izard J."/>
            <person name="Baranova O.V."/>
            <person name="Blanton J.M."/>
            <person name="Tanner A.C."/>
            <person name="Dewhirst F.E."/>
            <person name="Haas B."/>
            <person name="Nusbaum C."/>
            <person name="Birren B."/>
        </authorList>
    </citation>
    <scope>NUCLEOTIDE SEQUENCE [LARGE SCALE GENOMIC DNA]</scope>
    <source>
        <strain evidence="2">1-1 BBBD Race 1</strain>
    </source>
</reference>
<dbReference type="AlphaFoldDB" id="A0A180GPD0"/>
<reference evidence="3 4" key="3">
    <citation type="journal article" date="2017" name="G3 (Bethesda)">
        <title>Comparative analysis highlights variable genome content of wheat rusts and divergence of the mating loci.</title>
        <authorList>
            <person name="Cuomo C.A."/>
            <person name="Bakkeren G."/>
            <person name="Khalil H.B."/>
            <person name="Panwar V."/>
            <person name="Joly D."/>
            <person name="Linning R."/>
            <person name="Sakthikumar S."/>
            <person name="Song X."/>
            <person name="Adiconis X."/>
            <person name="Fan L."/>
            <person name="Goldberg J.M."/>
            <person name="Levin J.Z."/>
            <person name="Young S."/>
            <person name="Zeng Q."/>
            <person name="Anikster Y."/>
            <person name="Bruce M."/>
            <person name="Wang M."/>
            <person name="Yin C."/>
            <person name="McCallum B."/>
            <person name="Szabo L.J."/>
            <person name="Hulbert S."/>
            <person name="Chen X."/>
            <person name="Fellers J.P."/>
        </authorList>
    </citation>
    <scope>NUCLEOTIDE SEQUENCE</scope>
    <source>
        <strain evidence="3">isolate 1-1 / race 1 (BBBD)</strain>
        <strain evidence="4">Isolate 1-1 / race 1 (BBBD)</strain>
    </source>
</reference>
<gene>
    <name evidence="2" type="ORF">PTTG_27021</name>
</gene>
<accession>A0A180GPD0</accession>
<dbReference type="EMBL" id="ADAS02000041">
    <property type="protein sequence ID" value="OAV94259.1"/>
    <property type="molecule type" value="Genomic_DNA"/>
</dbReference>
<proteinExistence type="predicted"/>
<dbReference type="VEuPathDB" id="FungiDB:PTTG_27021"/>
<protein>
    <submittedName>
        <fullName evidence="2 3">Uncharacterized protein</fullName>
    </submittedName>
</protein>
<sequence>MHISNAIKSLVVIFVQCEVVFGLQVFRCEFEKSVALCRRATALGEYDVATEYGLMRAMQAGPTATCEEFTIQGQPIENGACCPHDFGVSVNYGDDTFVKTSAQEFDKQCTAPPTAVPT</sequence>
<keyword evidence="1" id="KW-0732">Signal</keyword>
<keyword evidence="4" id="KW-1185">Reference proteome</keyword>